<dbReference type="AlphaFoldDB" id="A0A1H6XYR5"/>
<evidence type="ECO:0000256" key="2">
    <source>
        <dbReference type="ARBA" id="ARBA00022763"/>
    </source>
</evidence>
<dbReference type="GO" id="GO:0016787">
    <property type="term" value="F:hydrolase activity"/>
    <property type="evidence" value="ECO:0007669"/>
    <property type="project" value="UniProtKB-KW"/>
</dbReference>
<name>A0A1H6XYR5_9DEIO</name>
<evidence type="ECO:0000256" key="8">
    <source>
        <dbReference type="SAM" id="MobiDB-lite"/>
    </source>
</evidence>
<dbReference type="InterPro" id="IPR036390">
    <property type="entry name" value="WH_DNA-bd_sf"/>
</dbReference>
<feature type="domain" description="Peptidase S24/S26A/S26B/S26C" evidence="9">
    <location>
        <begin position="77"/>
        <end position="194"/>
    </location>
</feature>
<evidence type="ECO:0000256" key="4">
    <source>
        <dbReference type="ARBA" id="ARBA00022813"/>
    </source>
</evidence>
<dbReference type="SUPFAM" id="SSF51306">
    <property type="entry name" value="LexA/Signal peptidase"/>
    <property type="match status" value="1"/>
</dbReference>
<keyword evidence="11" id="KW-1185">Reference proteome</keyword>
<keyword evidence="2" id="KW-0227">DNA damage</keyword>
<dbReference type="GO" id="GO:0006355">
    <property type="term" value="P:regulation of DNA-templated transcription"/>
    <property type="evidence" value="ECO:0007669"/>
    <property type="project" value="InterPro"/>
</dbReference>
<comment type="similarity">
    <text evidence="1 7">Belongs to the peptidase S24 family.</text>
</comment>
<keyword evidence="3 7" id="KW-0378">Hydrolase</keyword>
<evidence type="ECO:0000256" key="1">
    <source>
        <dbReference type="ARBA" id="ARBA00007484"/>
    </source>
</evidence>
<evidence type="ECO:0000259" key="9">
    <source>
        <dbReference type="Pfam" id="PF00717"/>
    </source>
</evidence>
<gene>
    <name evidence="10" type="ORF">SAMN04488058_10699</name>
</gene>
<sequence length="233" mass="24734">MPPELTPTRRSILQVTLRLGAGATAGAVAQELDITKQAVSQQVAVLRRLGYLEPAETRYGPLLPTDRARAALGEGLPIYGQIAAGVPGLAEQSPEEFTPSLDALLGLRAGDFLLRVRGESMVGIGVLDGDYVVVRPSQEVHDGEVAVVLIPGDNAATLKRLYHFREEVVLISENPQMPRMTFPAEQVQVQGRMVGRVGVGAPRVSARWDGGALGEEGAQGEPGEGSQEAPVQE</sequence>
<dbReference type="InterPro" id="IPR015927">
    <property type="entry name" value="Peptidase_S24_S26A/B/C"/>
</dbReference>
<protein>
    <submittedName>
        <fullName evidence="10">Repressor LexA</fullName>
    </submittedName>
</protein>
<dbReference type="InterPro" id="IPR039418">
    <property type="entry name" value="LexA-like"/>
</dbReference>
<dbReference type="SUPFAM" id="SSF46785">
    <property type="entry name" value="Winged helix' DNA-binding domain"/>
    <property type="match status" value="1"/>
</dbReference>
<dbReference type="RefSeq" id="WP_092264291.1">
    <property type="nucleotide sequence ID" value="NZ_FNZA01000006.1"/>
</dbReference>
<feature type="compositionally biased region" description="Low complexity" evidence="8">
    <location>
        <begin position="215"/>
        <end position="233"/>
    </location>
</feature>
<dbReference type="Gene3D" id="2.10.109.10">
    <property type="entry name" value="Umud Fragment, subunit A"/>
    <property type="match status" value="1"/>
</dbReference>
<keyword evidence="6" id="KW-0742">SOS response</keyword>
<dbReference type="GO" id="GO:0009432">
    <property type="term" value="P:SOS response"/>
    <property type="evidence" value="ECO:0007669"/>
    <property type="project" value="UniProtKB-KW"/>
</dbReference>
<dbReference type="Pfam" id="PF12840">
    <property type="entry name" value="HTH_20"/>
    <property type="match status" value="1"/>
</dbReference>
<dbReference type="PANTHER" id="PTHR33516">
    <property type="entry name" value="LEXA REPRESSOR"/>
    <property type="match status" value="1"/>
</dbReference>
<evidence type="ECO:0000313" key="10">
    <source>
        <dbReference type="EMBL" id="SEJ34199.1"/>
    </source>
</evidence>
<keyword evidence="5" id="KW-0234">DNA repair</keyword>
<dbReference type="InterPro" id="IPR036388">
    <property type="entry name" value="WH-like_DNA-bd_sf"/>
</dbReference>
<accession>A0A1H6XYR5</accession>
<dbReference type="OrthoDB" id="194368at2"/>
<evidence type="ECO:0000256" key="3">
    <source>
        <dbReference type="ARBA" id="ARBA00022801"/>
    </source>
</evidence>
<evidence type="ECO:0000256" key="5">
    <source>
        <dbReference type="ARBA" id="ARBA00023204"/>
    </source>
</evidence>
<dbReference type="GO" id="GO:0006281">
    <property type="term" value="P:DNA repair"/>
    <property type="evidence" value="ECO:0007669"/>
    <property type="project" value="UniProtKB-KW"/>
</dbReference>
<dbReference type="Pfam" id="PF00717">
    <property type="entry name" value="Peptidase_S24"/>
    <property type="match status" value="1"/>
</dbReference>
<evidence type="ECO:0000313" key="11">
    <source>
        <dbReference type="Proteomes" id="UP000199223"/>
    </source>
</evidence>
<reference evidence="11" key="1">
    <citation type="submission" date="2016-10" db="EMBL/GenBank/DDBJ databases">
        <authorList>
            <person name="Varghese N."/>
            <person name="Submissions S."/>
        </authorList>
    </citation>
    <scope>NUCLEOTIDE SEQUENCE [LARGE SCALE GENOMIC DNA]</scope>
    <source>
        <strain evidence="11">CGMCC 1.10218</strain>
    </source>
</reference>
<dbReference type="PRINTS" id="PR00726">
    <property type="entry name" value="LEXASERPTASE"/>
</dbReference>
<dbReference type="Gene3D" id="1.10.10.10">
    <property type="entry name" value="Winged helix-like DNA-binding domain superfamily/Winged helix DNA-binding domain"/>
    <property type="match status" value="1"/>
</dbReference>
<evidence type="ECO:0000256" key="6">
    <source>
        <dbReference type="ARBA" id="ARBA00023236"/>
    </source>
</evidence>
<dbReference type="GO" id="GO:0003677">
    <property type="term" value="F:DNA binding"/>
    <property type="evidence" value="ECO:0007669"/>
    <property type="project" value="InterPro"/>
</dbReference>
<dbReference type="PANTHER" id="PTHR33516:SF2">
    <property type="entry name" value="LEXA REPRESSOR-RELATED"/>
    <property type="match status" value="1"/>
</dbReference>
<dbReference type="STRING" id="856736.SAMN04488058_10699"/>
<dbReference type="InterPro" id="IPR036286">
    <property type="entry name" value="LexA/Signal_pep-like_sf"/>
</dbReference>
<keyword evidence="4 7" id="KW-0068">Autocatalytic cleavage</keyword>
<feature type="region of interest" description="Disordered" evidence="8">
    <location>
        <begin position="206"/>
        <end position="233"/>
    </location>
</feature>
<proteinExistence type="inferred from homology"/>
<dbReference type="Proteomes" id="UP000199223">
    <property type="component" value="Unassembled WGS sequence"/>
</dbReference>
<dbReference type="InterPro" id="IPR050077">
    <property type="entry name" value="LexA_repressor"/>
</dbReference>
<evidence type="ECO:0000256" key="7">
    <source>
        <dbReference type="RuleBase" id="RU003991"/>
    </source>
</evidence>
<organism evidence="10 11">
    <name type="scientific">Deinococcus reticulitermitis</name>
    <dbReference type="NCBI Taxonomy" id="856736"/>
    <lineage>
        <taxon>Bacteria</taxon>
        <taxon>Thermotogati</taxon>
        <taxon>Deinococcota</taxon>
        <taxon>Deinococci</taxon>
        <taxon>Deinococcales</taxon>
        <taxon>Deinococcaceae</taxon>
        <taxon>Deinococcus</taxon>
    </lineage>
</organism>
<dbReference type="EMBL" id="FNZA01000006">
    <property type="protein sequence ID" value="SEJ34199.1"/>
    <property type="molecule type" value="Genomic_DNA"/>
</dbReference>
<dbReference type="InterPro" id="IPR006197">
    <property type="entry name" value="Peptidase_S24_LexA"/>
</dbReference>
<dbReference type="CDD" id="cd06529">
    <property type="entry name" value="S24_LexA-like"/>
    <property type="match status" value="1"/>
</dbReference>